<gene>
    <name evidence="2" type="ORF">CSSPJE1EN1_LOCUS1709</name>
</gene>
<evidence type="ECO:0000256" key="1">
    <source>
        <dbReference type="SAM" id="MobiDB-lite"/>
    </source>
</evidence>
<feature type="region of interest" description="Disordered" evidence="1">
    <location>
        <begin position="57"/>
        <end position="81"/>
    </location>
</feature>
<reference evidence="2 3" key="1">
    <citation type="submission" date="2024-02" db="EMBL/GenBank/DDBJ databases">
        <authorList>
            <consortium name="ELIXIR-Norway"/>
            <consortium name="Elixir Norway"/>
        </authorList>
    </citation>
    <scope>NUCLEOTIDE SEQUENCE [LARGE SCALE GENOMIC DNA]</scope>
</reference>
<keyword evidence="3" id="KW-1185">Reference proteome</keyword>
<evidence type="ECO:0000313" key="2">
    <source>
        <dbReference type="EMBL" id="CAK9256231.1"/>
    </source>
</evidence>
<evidence type="ECO:0000313" key="3">
    <source>
        <dbReference type="Proteomes" id="UP001497444"/>
    </source>
</evidence>
<dbReference type="EMBL" id="OZ020096">
    <property type="protein sequence ID" value="CAK9256231.1"/>
    <property type="molecule type" value="Genomic_DNA"/>
</dbReference>
<dbReference type="Proteomes" id="UP001497444">
    <property type="component" value="Chromosome 1"/>
</dbReference>
<feature type="compositionally biased region" description="Basic and acidic residues" evidence="1">
    <location>
        <begin position="67"/>
        <end position="81"/>
    </location>
</feature>
<protein>
    <submittedName>
        <fullName evidence="2">Uncharacterized protein</fullName>
    </submittedName>
</protein>
<proteinExistence type="predicted"/>
<name>A0ABP0VQM7_9BRYO</name>
<organism evidence="2 3">
    <name type="scientific">Sphagnum jensenii</name>
    <dbReference type="NCBI Taxonomy" id="128206"/>
    <lineage>
        <taxon>Eukaryota</taxon>
        <taxon>Viridiplantae</taxon>
        <taxon>Streptophyta</taxon>
        <taxon>Embryophyta</taxon>
        <taxon>Bryophyta</taxon>
        <taxon>Sphagnophytina</taxon>
        <taxon>Sphagnopsida</taxon>
        <taxon>Sphagnales</taxon>
        <taxon>Sphagnaceae</taxon>
        <taxon>Sphagnum</taxon>
    </lineage>
</organism>
<sequence>MFACYIQEFSLLPGVGRQHNGILQFDSRVTKLLATRVLSSSSWRWTRIWAEESVNKRLDSNNSASSSKEEHEQEQVEAKLDQSVETELGASCRNGIHFISHYTL</sequence>
<accession>A0ABP0VQM7</accession>